<protein>
    <submittedName>
        <fullName evidence="1">Uncharacterized protein</fullName>
    </submittedName>
</protein>
<sequence length="224" mass="26237">MGAAGNGDGEIPGHDLFYESACDLHMLSIAAVSKHFHLYHNYFGRSLCNTSLRLFCKIWLKLPRDFPNGPDLQSAEAEKLLEGQGAKQTRQCALREVRFTWEVENYFAPTMDEITSRRKNFSCKKKEFLRSKRCLESKLKEKTQQVNEMKTGGVLEILIPAELQKDLDKAPQKCSDWREKRRTEHLEKIKTMDGRQEIYLRSIEMLLERLEQKYLGSYKLYFKF</sequence>
<comment type="caution">
    <text evidence="1">The sequence shown here is derived from an EMBL/GenBank/DDBJ whole genome shotgun (WGS) entry which is preliminary data.</text>
</comment>
<dbReference type="Proteomes" id="UP000499080">
    <property type="component" value="Unassembled WGS sequence"/>
</dbReference>
<dbReference type="AlphaFoldDB" id="A0A4Y2SI32"/>
<reference evidence="1 2" key="1">
    <citation type="journal article" date="2019" name="Sci. Rep.">
        <title>Orb-weaving spider Araneus ventricosus genome elucidates the spidroin gene catalogue.</title>
        <authorList>
            <person name="Kono N."/>
            <person name="Nakamura H."/>
            <person name="Ohtoshi R."/>
            <person name="Moran D.A.P."/>
            <person name="Shinohara A."/>
            <person name="Yoshida Y."/>
            <person name="Fujiwara M."/>
            <person name="Mori M."/>
            <person name="Tomita M."/>
            <person name="Arakawa K."/>
        </authorList>
    </citation>
    <scope>NUCLEOTIDE SEQUENCE [LARGE SCALE GENOMIC DNA]</scope>
</reference>
<evidence type="ECO:0000313" key="2">
    <source>
        <dbReference type="Proteomes" id="UP000499080"/>
    </source>
</evidence>
<accession>A0A4Y2SI32</accession>
<proteinExistence type="predicted"/>
<keyword evidence="2" id="KW-1185">Reference proteome</keyword>
<gene>
    <name evidence="1" type="ORF">AVEN_139631_1</name>
</gene>
<dbReference type="EMBL" id="BGPR01021963">
    <property type="protein sequence ID" value="GBN87777.1"/>
    <property type="molecule type" value="Genomic_DNA"/>
</dbReference>
<organism evidence="1 2">
    <name type="scientific">Araneus ventricosus</name>
    <name type="common">Orbweaver spider</name>
    <name type="synonym">Epeira ventricosa</name>
    <dbReference type="NCBI Taxonomy" id="182803"/>
    <lineage>
        <taxon>Eukaryota</taxon>
        <taxon>Metazoa</taxon>
        <taxon>Ecdysozoa</taxon>
        <taxon>Arthropoda</taxon>
        <taxon>Chelicerata</taxon>
        <taxon>Arachnida</taxon>
        <taxon>Araneae</taxon>
        <taxon>Araneomorphae</taxon>
        <taxon>Entelegynae</taxon>
        <taxon>Araneoidea</taxon>
        <taxon>Araneidae</taxon>
        <taxon>Araneus</taxon>
    </lineage>
</organism>
<evidence type="ECO:0000313" key="1">
    <source>
        <dbReference type="EMBL" id="GBN87777.1"/>
    </source>
</evidence>
<name>A0A4Y2SI32_ARAVE</name>